<evidence type="ECO:0000313" key="2">
    <source>
        <dbReference type="EMBL" id="CAJ1379615.1"/>
    </source>
</evidence>
<name>A0AA36I3U3_9DINO</name>
<comment type="caution">
    <text evidence="2">The sequence shown here is derived from an EMBL/GenBank/DDBJ whole genome shotgun (WGS) entry which is preliminary data.</text>
</comment>
<feature type="region of interest" description="Disordered" evidence="1">
    <location>
        <begin position="1"/>
        <end position="31"/>
    </location>
</feature>
<reference evidence="2" key="1">
    <citation type="submission" date="2023-08" db="EMBL/GenBank/DDBJ databases">
        <authorList>
            <person name="Chen Y."/>
            <person name="Shah S."/>
            <person name="Dougan E. K."/>
            <person name="Thang M."/>
            <person name="Chan C."/>
        </authorList>
    </citation>
    <scope>NUCLEOTIDE SEQUENCE</scope>
</reference>
<accession>A0AA36I3U3</accession>
<dbReference type="EMBL" id="CAUJNA010000646">
    <property type="protein sequence ID" value="CAJ1379615.1"/>
    <property type="molecule type" value="Genomic_DNA"/>
</dbReference>
<evidence type="ECO:0000256" key="1">
    <source>
        <dbReference type="SAM" id="MobiDB-lite"/>
    </source>
</evidence>
<proteinExistence type="predicted"/>
<organism evidence="2 3">
    <name type="scientific">Effrenium voratum</name>
    <dbReference type="NCBI Taxonomy" id="2562239"/>
    <lineage>
        <taxon>Eukaryota</taxon>
        <taxon>Sar</taxon>
        <taxon>Alveolata</taxon>
        <taxon>Dinophyceae</taxon>
        <taxon>Suessiales</taxon>
        <taxon>Symbiodiniaceae</taxon>
        <taxon>Effrenium</taxon>
    </lineage>
</organism>
<evidence type="ECO:0000313" key="3">
    <source>
        <dbReference type="Proteomes" id="UP001178507"/>
    </source>
</evidence>
<protein>
    <submittedName>
        <fullName evidence="2">Uncharacterized protein</fullName>
    </submittedName>
</protein>
<dbReference type="Proteomes" id="UP001178507">
    <property type="component" value="Unassembled WGS sequence"/>
</dbReference>
<keyword evidence="3" id="KW-1185">Reference proteome</keyword>
<sequence length="118" mass="12858">MARGPRHGSDGEKAHTLAASSHEGRRSCPDSVSCTLPRSAIFLVPRKLRRSLASQAEPQDGFLWPRGKCSTLVQGISEHCAVATTMASRPFFAQKHARARVTCAVIQDMAQPRFIGQD</sequence>
<gene>
    <name evidence="2" type="ORF">EVOR1521_LOCUS7804</name>
</gene>
<dbReference type="AlphaFoldDB" id="A0AA36I3U3"/>